<protein>
    <submittedName>
        <fullName evidence="2">Uncharacterized protein</fullName>
    </submittedName>
</protein>
<accession>A0ABQ5Q459</accession>
<keyword evidence="1" id="KW-0732">Signal</keyword>
<evidence type="ECO:0000313" key="2">
    <source>
        <dbReference type="EMBL" id="GLH69535.1"/>
    </source>
</evidence>
<keyword evidence="3" id="KW-1185">Reference proteome</keyword>
<organism evidence="2 3">
    <name type="scientific">Geothrix rubra</name>
    <dbReference type="NCBI Taxonomy" id="2927977"/>
    <lineage>
        <taxon>Bacteria</taxon>
        <taxon>Pseudomonadati</taxon>
        <taxon>Acidobacteriota</taxon>
        <taxon>Holophagae</taxon>
        <taxon>Holophagales</taxon>
        <taxon>Holophagaceae</taxon>
        <taxon>Geothrix</taxon>
    </lineage>
</organism>
<dbReference type="SUPFAM" id="SSF50998">
    <property type="entry name" value="Quinoprotein alcohol dehydrogenase-like"/>
    <property type="match status" value="1"/>
</dbReference>
<evidence type="ECO:0000313" key="3">
    <source>
        <dbReference type="Proteomes" id="UP001165089"/>
    </source>
</evidence>
<dbReference type="EMBL" id="BSDD01000002">
    <property type="protein sequence ID" value="GLH69535.1"/>
    <property type="molecule type" value="Genomic_DNA"/>
</dbReference>
<reference evidence="2 3" key="1">
    <citation type="journal article" date="2023" name="Antonie Van Leeuwenhoek">
        <title>Mesoterricola silvestris gen. nov., sp. nov., Mesoterricola sediminis sp. nov., Geothrix oryzae sp. nov., Geothrix edaphica sp. nov., Geothrix rubra sp. nov., and Geothrix limicola sp. nov., six novel members of Acidobacteriota isolated from soils.</title>
        <authorList>
            <person name="Itoh H."/>
            <person name="Sugisawa Y."/>
            <person name="Mise K."/>
            <person name="Xu Z."/>
            <person name="Kuniyasu M."/>
            <person name="Ushijima N."/>
            <person name="Kawano K."/>
            <person name="Kobayashi E."/>
            <person name="Shiratori Y."/>
            <person name="Masuda Y."/>
            <person name="Senoo K."/>
        </authorList>
    </citation>
    <scope>NUCLEOTIDE SEQUENCE [LARGE SCALE GENOMIC DNA]</scope>
    <source>
        <strain evidence="2 3">Red803</strain>
    </source>
</reference>
<evidence type="ECO:0000256" key="1">
    <source>
        <dbReference type="SAM" id="SignalP"/>
    </source>
</evidence>
<proteinExistence type="predicted"/>
<dbReference type="Proteomes" id="UP001165089">
    <property type="component" value="Unassembled WGS sequence"/>
</dbReference>
<dbReference type="InterPro" id="IPR011047">
    <property type="entry name" value="Quinoprotein_ADH-like_sf"/>
</dbReference>
<comment type="caution">
    <text evidence="2">The sequence shown here is derived from an EMBL/GenBank/DDBJ whole genome shotgun (WGS) entry which is preliminary data.</text>
</comment>
<feature type="signal peptide" evidence="1">
    <location>
        <begin position="1"/>
        <end position="28"/>
    </location>
</feature>
<name>A0ABQ5Q459_9BACT</name>
<gene>
    <name evidence="2" type="ORF">GETHPA_10680</name>
</gene>
<sequence>MRLHPSRTLTFCALAVATVLLPAQGWDAATQAQGWARQDKDDSFTFYDPGAKVLHTWMRDGGEIRTVPLGRLESAPSKWIIDPRGNAWVVDGTTLTQVEPNGRIAKNIRLPAEVGSVCWDTKGFILSYKTQEPYLEKRRYAEGDTLWTFGAKPGNKEALSNRNLHPLLMDDLDHILLGNGNDLNLSLINSDSGKKEGETSFKLGKDAAPAFAGGSLDRGPLCLWSGKNVAFASLKAADLPTAVRGTLQGQVLARIDLTSSTVEFLPTGLQDDHLLVGILDGQAVFVNPKGGLLLVAVK</sequence>
<feature type="chain" id="PRO_5047165105" evidence="1">
    <location>
        <begin position="29"/>
        <end position="298"/>
    </location>
</feature>